<protein>
    <submittedName>
        <fullName evidence="2">DUF2183 domain-containing protein</fullName>
    </submittedName>
</protein>
<name>A0A6I4SLT1_9SPHN</name>
<dbReference type="InterPro" id="IPR019236">
    <property type="entry name" value="APP1_cat"/>
</dbReference>
<keyword evidence="3" id="KW-1185">Reference proteome</keyword>
<gene>
    <name evidence="2" type="ORF">GRI36_02660</name>
</gene>
<dbReference type="InterPro" id="IPR052935">
    <property type="entry name" value="Mg2+_PAP"/>
</dbReference>
<proteinExistence type="predicted"/>
<organism evidence="2 3">
    <name type="scientific">Pontixanthobacter gangjinensis</name>
    <dbReference type="NCBI Taxonomy" id="1028742"/>
    <lineage>
        <taxon>Bacteria</taxon>
        <taxon>Pseudomonadati</taxon>
        <taxon>Pseudomonadota</taxon>
        <taxon>Alphaproteobacteria</taxon>
        <taxon>Sphingomonadales</taxon>
        <taxon>Erythrobacteraceae</taxon>
        <taxon>Pontixanthobacter</taxon>
    </lineage>
</organism>
<feature type="domain" description="Phosphatidate phosphatase APP1 catalytic" evidence="1">
    <location>
        <begin position="136"/>
        <end position="306"/>
    </location>
</feature>
<evidence type="ECO:0000259" key="1">
    <source>
        <dbReference type="Pfam" id="PF09949"/>
    </source>
</evidence>
<evidence type="ECO:0000313" key="3">
    <source>
        <dbReference type="Proteomes" id="UP000468943"/>
    </source>
</evidence>
<dbReference type="OrthoDB" id="9789875at2"/>
<evidence type="ECO:0000313" key="2">
    <source>
        <dbReference type="EMBL" id="MXO55777.1"/>
    </source>
</evidence>
<dbReference type="GO" id="GO:0008195">
    <property type="term" value="F:phosphatidate phosphatase activity"/>
    <property type="evidence" value="ECO:0007669"/>
    <property type="project" value="InterPro"/>
</dbReference>
<accession>A0A6I4SLT1</accession>
<dbReference type="PANTHER" id="PTHR28208:SF3">
    <property type="entry name" value="PHOSPHATIDATE PHOSPHATASE APP1"/>
    <property type="match status" value="1"/>
</dbReference>
<dbReference type="RefSeq" id="WP_160597060.1">
    <property type="nucleotide sequence ID" value="NZ_WTYS01000001.1"/>
</dbReference>
<comment type="caution">
    <text evidence="2">The sequence shown here is derived from an EMBL/GenBank/DDBJ whole genome shotgun (WGS) entry which is preliminary data.</text>
</comment>
<dbReference type="EMBL" id="WTYS01000001">
    <property type="protein sequence ID" value="MXO55777.1"/>
    <property type="molecule type" value="Genomic_DNA"/>
</dbReference>
<dbReference type="PANTHER" id="PTHR28208">
    <property type="entry name" value="PHOSPHATIDATE PHOSPHATASE APP1"/>
    <property type="match status" value="1"/>
</dbReference>
<dbReference type="Pfam" id="PF09949">
    <property type="entry name" value="APP1_cat"/>
    <property type="match status" value="1"/>
</dbReference>
<dbReference type="Proteomes" id="UP000468943">
    <property type="component" value="Unassembled WGS sequence"/>
</dbReference>
<dbReference type="AlphaFoldDB" id="A0A6I4SLT1"/>
<reference evidence="2 3" key="1">
    <citation type="submission" date="2019-12" db="EMBL/GenBank/DDBJ databases">
        <title>Genomic-based taxomic classification of the family Erythrobacteraceae.</title>
        <authorList>
            <person name="Xu L."/>
        </authorList>
    </citation>
    <scope>NUCLEOTIDE SEQUENCE [LARGE SCALE GENOMIC DNA]</scope>
    <source>
        <strain evidence="2 3">JCM 17802</strain>
    </source>
</reference>
<sequence>MPPYPFSNHPVRVEPYFGYRSQTTLHVSGRALRSAKAKFAAGGRRQAMRTMISQFVSHEVPGLPVTLQLTCPKGAAHSHLATTDAEGFVRFEIELDDWRFPPAPTWEAVSLHWNDGASSQSVNGHVLAPGEGTQLGVISDIDDTIIETGITGNVRAILRNWKRVLAQMPEERAQVPDADIFYNALGGNAPPMPGLRRSSDEHPAPTDRPFFYVSSSPWNLYSYLVAYKKVRGLPLGPIALRDWGLNRETFGSGSHGAHKRRAIEKILATYPAMQFALIGDDTQGDLTAFNGIVTDYPDRIAAIFIRTAGEQFSPEEALAKANIEASEVPLWLGPDFSTGEEFLNATGLDKDSDATHIVETIESKLKAD</sequence>